<evidence type="ECO:0000256" key="2">
    <source>
        <dbReference type="ARBA" id="ARBA00004230"/>
    </source>
</evidence>
<evidence type="ECO:0000256" key="6">
    <source>
        <dbReference type="ARBA" id="ARBA00022837"/>
    </source>
</evidence>
<sequence>MFLLRFKCLKKTQLTSQAFSLSLSNCHLKWYITLYCISVFFFFIYSLLNFIYPPMGCGSSTADTTGKAKTAAERKLLWKSIQKRLPREKTSSDKKKRIALFEKFDTNNSGKLSEAEVYRGCKEDLKLDEFTDHLYDIVKRAFSKAKDMGNRAEGEGDADYVEFLEFRLFLCYIYDYFELTVMFDDMDTSGNQLLTEKEFVKEAPRLREWGIELSDPEAEFKKIDSNGSGSITFDEFADWATARKLAAGGDPDEGVLSNQPSPQQSPQKSRAVFTATEDSSILPTASRAAAFSATEADERRTSRSAAVPLSANFESNAKRDLPTSGATPALVASDFAAERNEFPSDAPAQPLKEEVVVAPVQAAAAKTRDIDLGGEAAKQRTAAERKVAWERIKLRLPRAKTADDKTKRIALFKQFDTNGNKSLTMEECYNGCMNILNLDDFTPMVRDINKRAFTKASTMGNKVEGAGDADKVEFLEFRLYLCYIYDYFELTVMFDEMDSSGDMMVDKEEFRAAVPKIEEWGLKITNPDAVFDSIDNNGSGKMTFDEFARWAAEKKLDADGKENQQ</sequence>
<evidence type="ECO:0000259" key="12">
    <source>
        <dbReference type="PROSITE" id="PS50222"/>
    </source>
</evidence>
<dbReference type="VEuPathDB" id="TriTrypDB:ADEAN_000014600"/>
<feature type="domain" description="EF-hand" evidence="12">
    <location>
        <begin position="211"/>
        <end position="246"/>
    </location>
</feature>
<dbReference type="InterPro" id="IPR002048">
    <property type="entry name" value="EF_hand_dom"/>
</dbReference>
<dbReference type="GO" id="GO:0031514">
    <property type="term" value="C:motile cilium"/>
    <property type="evidence" value="ECO:0007669"/>
    <property type="project" value="UniProtKB-SubCell"/>
</dbReference>
<dbReference type="PROSITE" id="PS00018">
    <property type="entry name" value="EF_HAND_1"/>
    <property type="match status" value="4"/>
</dbReference>
<evidence type="ECO:0000313" key="13">
    <source>
        <dbReference type="EMBL" id="CAD2212734.1"/>
    </source>
</evidence>
<keyword evidence="11" id="KW-1133">Transmembrane helix</keyword>
<dbReference type="InterPro" id="IPR011992">
    <property type="entry name" value="EF-hand-dom_pair"/>
</dbReference>
<feature type="domain" description="EF-hand" evidence="12">
    <location>
        <begin position="522"/>
        <end position="557"/>
    </location>
</feature>
<dbReference type="InterPro" id="IPR018247">
    <property type="entry name" value="EF_Hand_1_Ca_BS"/>
</dbReference>
<evidence type="ECO:0000256" key="8">
    <source>
        <dbReference type="ARBA" id="ARBA00023069"/>
    </source>
</evidence>
<reference evidence="13 14" key="1">
    <citation type="submission" date="2020-08" db="EMBL/GenBank/DDBJ databases">
        <authorList>
            <person name="Newling K."/>
            <person name="Davey J."/>
            <person name="Forrester S."/>
        </authorList>
    </citation>
    <scope>NUCLEOTIDE SEQUENCE [LARGE SCALE GENOMIC DNA]</scope>
    <source>
        <strain evidence="14">Crithidia deanei Carvalho (ATCC PRA-265)</strain>
    </source>
</reference>
<feature type="domain" description="EF-hand" evidence="12">
    <location>
        <begin position="485"/>
        <end position="520"/>
    </location>
</feature>
<evidence type="ECO:0000256" key="1">
    <source>
        <dbReference type="ARBA" id="ARBA00002387"/>
    </source>
</evidence>
<keyword evidence="7" id="KW-0282">Flagellum</keyword>
<gene>
    <name evidence="13" type="ORF">ADEAN_000014600</name>
</gene>
<organism evidence="13 14">
    <name type="scientific">Angomonas deanei</name>
    <dbReference type="NCBI Taxonomy" id="59799"/>
    <lineage>
        <taxon>Eukaryota</taxon>
        <taxon>Discoba</taxon>
        <taxon>Euglenozoa</taxon>
        <taxon>Kinetoplastea</taxon>
        <taxon>Metakinetoplastina</taxon>
        <taxon>Trypanosomatida</taxon>
        <taxon>Trypanosomatidae</taxon>
        <taxon>Strigomonadinae</taxon>
        <taxon>Angomonas</taxon>
    </lineage>
</organism>
<dbReference type="CDD" id="cd00051">
    <property type="entry name" value="EFh"/>
    <property type="match status" value="2"/>
</dbReference>
<dbReference type="Pfam" id="PF13499">
    <property type="entry name" value="EF-hand_7"/>
    <property type="match status" value="2"/>
</dbReference>
<comment type="similarity">
    <text evidence="3">Belongs to the calflagin family.</text>
</comment>
<evidence type="ECO:0000256" key="4">
    <source>
        <dbReference type="ARBA" id="ARBA00022723"/>
    </source>
</evidence>
<protein>
    <submittedName>
        <fullName evidence="13">EF hand/EF-hand domain pair, putative</fullName>
    </submittedName>
</protein>
<evidence type="ECO:0000256" key="5">
    <source>
        <dbReference type="ARBA" id="ARBA00022737"/>
    </source>
</evidence>
<dbReference type="GO" id="GO:0005509">
    <property type="term" value="F:calcium ion binding"/>
    <property type="evidence" value="ECO:0007669"/>
    <property type="project" value="InterPro"/>
</dbReference>
<dbReference type="InterPro" id="IPR054322">
    <property type="entry name" value="FCABP_EF-hand"/>
</dbReference>
<dbReference type="InterPro" id="IPR052591">
    <property type="entry name" value="CML21-like"/>
</dbReference>
<dbReference type="PRINTS" id="PR01362">
    <property type="entry name" value="CALFLAGIN"/>
</dbReference>
<dbReference type="Proteomes" id="UP000515908">
    <property type="component" value="Chromosome 01"/>
</dbReference>
<dbReference type="AlphaFoldDB" id="A0A7G2C093"/>
<keyword evidence="11" id="KW-0472">Membrane</keyword>
<dbReference type="SMART" id="SM00054">
    <property type="entry name" value="EFh"/>
    <property type="match status" value="6"/>
</dbReference>
<dbReference type="SUPFAM" id="SSF47473">
    <property type="entry name" value="EF-hand"/>
    <property type="match status" value="2"/>
</dbReference>
<feature type="region of interest" description="Disordered" evidence="10">
    <location>
        <begin position="248"/>
        <end position="279"/>
    </location>
</feature>
<feature type="compositionally biased region" description="Low complexity" evidence="10">
    <location>
        <begin position="257"/>
        <end position="269"/>
    </location>
</feature>
<dbReference type="EMBL" id="LR877145">
    <property type="protein sequence ID" value="CAD2212734.1"/>
    <property type="molecule type" value="Genomic_DNA"/>
</dbReference>
<keyword evidence="4" id="KW-0479">Metal-binding</keyword>
<feature type="domain" description="EF-hand" evidence="12">
    <location>
        <begin position="92"/>
        <end position="127"/>
    </location>
</feature>
<comment type="function">
    <text evidence="1">May contribute to the rapid motility of the trypanosomes, playing a role either in flagellar structure or in calcium metabolism. Could alternate between a GDP-bound inactive form to a calcium/GTP-bound active form.</text>
</comment>
<dbReference type="PANTHER" id="PTHR23064">
    <property type="entry name" value="TROPONIN"/>
    <property type="match status" value="1"/>
</dbReference>
<keyword evidence="14" id="KW-1185">Reference proteome</keyword>
<keyword evidence="5" id="KW-0677">Repeat</keyword>
<evidence type="ECO:0000256" key="3">
    <source>
        <dbReference type="ARBA" id="ARBA00005727"/>
    </source>
</evidence>
<keyword evidence="6" id="KW-0106">Calcium</keyword>
<comment type="subcellular location">
    <subcellularLocation>
        <location evidence="2">Cell projection</location>
        <location evidence="2">Cilium</location>
        <location evidence="2">Flagellum</location>
    </subcellularLocation>
</comment>
<dbReference type="Pfam" id="PF22592">
    <property type="entry name" value="FCaBP_EF-hand"/>
    <property type="match status" value="2"/>
</dbReference>
<evidence type="ECO:0000256" key="10">
    <source>
        <dbReference type="SAM" id="MobiDB-lite"/>
    </source>
</evidence>
<dbReference type="InterPro" id="IPR003299">
    <property type="entry name" value="Calflagin-bd"/>
</dbReference>
<accession>A0A7G2C093</accession>
<feature type="transmembrane region" description="Helical" evidence="11">
    <location>
        <begin position="30"/>
        <end position="52"/>
    </location>
</feature>
<dbReference type="Gene3D" id="1.10.238.10">
    <property type="entry name" value="EF-hand"/>
    <property type="match status" value="3"/>
</dbReference>
<evidence type="ECO:0000256" key="9">
    <source>
        <dbReference type="ARBA" id="ARBA00023273"/>
    </source>
</evidence>
<keyword evidence="11" id="KW-0812">Transmembrane</keyword>
<keyword evidence="8" id="KW-0969">Cilium</keyword>
<proteinExistence type="inferred from homology"/>
<evidence type="ECO:0000313" key="14">
    <source>
        <dbReference type="Proteomes" id="UP000515908"/>
    </source>
</evidence>
<name>A0A7G2C093_9TRYP</name>
<evidence type="ECO:0000256" key="11">
    <source>
        <dbReference type="SAM" id="Phobius"/>
    </source>
</evidence>
<evidence type="ECO:0000256" key="7">
    <source>
        <dbReference type="ARBA" id="ARBA00022846"/>
    </source>
</evidence>
<keyword evidence="9" id="KW-0966">Cell projection</keyword>
<dbReference type="PROSITE" id="PS50222">
    <property type="entry name" value="EF_HAND_2"/>
    <property type="match status" value="4"/>
</dbReference>